<protein>
    <recommendedName>
        <fullName evidence="13">Protein-lysine N-methyltransferase SMYD4</fullName>
    </recommendedName>
    <alternativeName>
        <fullName evidence="14">SET and MYND domain-containing protein 4</fullName>
    </alternativeName>
</protein>
<evidence type="ECO:0000256" key="10">
    <source>
        <dbReference type="ARBA" id="ARBA00023242"/>
    </source>
</evidence>
<evidence type="ECO:0000259" key="17">
    <source>
        <dbReference type="PROSITE" id="PS50865"/>
    </source>
</evidence>
<dbReference type="InterPro" id="IPR052097">
    <property type="entry name" value="SET-MYND_domain_protein"/>
</dbReference>
<dbReference type="AlphaFoldDB" id="A0A146LSV9"/>
<dbReference type="SUPFAM" id="SSF48452">
    <property type="entry name" value="TPR-like"/>
    <property type="match status" value="1"/>
</dbReference>
<keyword evidence="6" id="KW-0949">S-adenosyl-L-methionine</keyword>
<dbReference type="PROSITE" id="PS50865">
    <property type="entry name" value="ZF_MYND_2"/>
    <property type="match status" value="1"/>
</dbReference>
<dbReference type="GO" id="GO:0005634">
    <property type="term" value="C:nucleus"/>
    <property type="evidence" value="ECO:0007669"/>
    <property type="project" value="UniProtKB-SubCell"/>
</dbReference>
<dbReference type="PROSITE" id="PS50890">
    <property type="entry name" value="PUA"/>
    <property type="match status" value="1"/>
</dbReference>
<dbReference type="InterPro" id="IPR046341">
    <property type="entry name" value="SET_dom_sf"/>
</dbReference>
<dbReference type="CDD" id="cd10536">
    <property type="entry name" value="SET_SMYD4"/>
    <property type="match status" value="1"/>
</dbReference>
<dbReference type="SUPFAM" id="SSF82199">
    <property type="entry name" value="SET domain"/>
    <property type="match status" value="1"/>
</dbReference>
<evidence type="ECO:0000256" key="2">
    <source>
        <dbReference type="ARBA" id="ARBA00004496"/>
    </source>
</evidence>
<proteinExistence type="predicted"/>
<dbReference type="Gene3D" id="2.170.270.10">
    <property type="entry name" value="SET domain"/>
    <property type="match status" value="1"/>
</dbReference>
<dbReference type="InterPro" id="IPR011990">
    <property type="entry name" value="TPR-like_helical_dom_sf"/>
</dbReference>
<evidence type="ECO:0000256" key="7">
    <source>
        <dbReference type="ARBA" id="ARBA00022723"/>
    </source>
</evidence>
<dbReference type="InterPro" id="IPR002893">
    <property type="entry name" value="Znf_MYND"/>
</dbReference>
<evidence type="ECO:0000256" key="9">
    <source>
        <dbReference type="ARBA" id="ARBA00022833"/>
    </source>
</evidence>
<evidence type="ECO:0000256" key="1">
    <source>
        <dbReference type="ARBA" id="ARBA00004123"/>
    </source>
</evidence>
<dbReference type="Gene3D" id="1.10.220.160">
    <property type="match status" value="1"/>
</dbReference>
<evidence type="ECO:0000256" key="3">
    <source>
        <dbReference type="ARBA" id="ARBA00022490"/>
    </source>
</evidence>
<keyword evidence="7" id="KW-0479">Metal-binding</keyword>
<dbReference type="PANTHER" id="PTHR46165:SF2">
    <property type="entry name" value="SET AND MYND DOMAIN-CONTAINING PROTEIN 4"/>
    <property type="match status" value="1"/>
</dbReference>
<dbReference type="Pfam" id="PF13181">
    <property type="entry name" value="TPR_8"/>
    <property type="match status" value="1"/>
</dbReference>
<dbReference type="SMART" id="SM00028">
    <property type="entry name" value="TPR"/>
    <property type="match status" value="4"/>
</dbReference>
<dbReference type="GO" id="GO:0008757">
    <property type="term" value="F:S-adenosylmethionine-dependent methyltransferase activity"/>
    <property type="evidence" value="ECO:0007669"/>
    <property type="project" value="UniProtKB-ARBA"/>
</dbReference>
<dbReference type="EMBL" id="GDHC01007756">
    <property type="protein sequence ID" value="JAQ10873.1"/>
    <property type="molecule type" value="Transcribed_RNA"/>
</dbReference>
<dbReference type="InterPro" id="IPR001214">
    <property type="entry name" value="SET_dom"/>
</dbReference>
<feature type="domain" description="SET" evidence="16">
    <location>
        <begin position="240"/>
        <end position="493"/>
    </location>
</feature>
<keyword evidence="8 15" id="KW-0863">Zinc-finger</keyword>
<dbReference type="PANTHER" id="PTHR46165">
    <property type="entry name" value="SET AND MYND DOMAIN-CONTAINING PROTEIN 4"/>
    <property type="match status" value="1"/>
</dbReference>
<reference evidence="18" key="1">
    <citation type="journal article" date="2016" name="Gigascience">
        <title>De novo construction of an expanded transcriptome assembly for the western tarnished plant bug, Lygus hesperus.</title>
        <authorList>
            <person name="Tassone E.E."/>
            <person name="Geib S.M."/>
            <person name="Hall B."/>
            <person name="Fabrick J.A."/>
            <person name="Brent C.S."/>
            <person name="Hull J.J."/>
        </authorList>
    </citation>
    <scope>NUCLEOTIDE SEQUENCE</scope>
</reference>
<evidence type="ECO:0000256" key="6">
    <source>
        <dbReference type="ARBA" id="ARBA00022691"/>
    </source>
</evidence>
<dbReference type="InterPro" id="IPR044421">
    <property type="entry name" value="SMYD4_SET"/>
</dbReference>
<dbReference type="Pfam" id="PF00856">
    <property type="entry name" value="SET"/>
    <property type="match status" value="1"/>
</dbReference>
<keyword evidence="3" id="KW-0963">Cytoplasm</keyword>
<dbReference type="InterPro" id="IPR019734">
    <property type="entry name" value="TPR_rpt"/>
</dbReference>
<organism evidence="18">
    <name type="scientific">Lygus hesperus</name>
    <name type="common">Western plant bug</name>
    <dbReference type="NCBI Taxonomy" id="30085"/>
    <lineage>
        <taxon>Eukaryota</taxon>
        <taxon>Metazoa</taxon>
        <taxon>Ecdysozoa</taxon>
        <taxon>Arthropoda</taxon>
        <taxon>Hexapoda</taxon>
        <taxon>Insecta</taxon>
        <taxon>Pterygota</taxon>
        <taxon>Neoptera</taxon>
        <taxon>Paraneoptera</taxon>
        <taxon>Hemiptera</taxon>
        <taxon>Heteroptera</taxon>
        <taxon>Panheteroptera</taxon>
        <taxon>Cimicomorpha</taxon>
        <taxon>Miridae</taxon>
        <taxon>Mirini</taxon>
        <taxon>Lygus</taxon>
    </lineage>
</organism>
<dbReference type="GO" id="GO:0042826">
    <property type="term" value="F:histone deacetylase binding"/>
    <property type="evidence" value="ECO:0007669"/>
    <property type="project" value="TreeGrafter"/>
</dbReference>
<comment type="catalytic activity">
    <reaction evidence="11">
        <text>L-lysyl-[protein] + S-adenosyl-L-methionine = N(6)-methyl-L-lysyl-[protein] + S-adenosyl-L-homocysteine + H(+)</text>
        <dbReference type="Rhea" id="RHEA:51736"/>
        <dbReference type="Rhea" id="RHEA-COMP:9752"/>
        <dbReference type="Rhea" id="RHEA-COMP:13053"/>
        <dbReference type="ChEBI" id="CHEBI:15378"/>
        <dbReference type="ChEBI" id="CHEBI:29969"/>
        <dbReference type="ChEBI" id="CHEBI:57856"/>
        <dbReference type="ChEBI" id="CHEBI:59789"/>
        <dbReference type="ChEBI" id="CHEBI:61929"/>
    </reaction>
</comment>
<dbReference type="PROSITE" id="PS50280">
    <property type="entry name" value="SET"/>
    <property type="match status" value="1"/>
</dbReference>
<feature type="domain" description="MYND-type" evidence="17">
    <location>
        <begin position="285"/>
        <end position="324"/>
    </location>
</feature>
<keyword evidence="5" id="KW-0808">Transferase</keyword>
<evidence type="ECO:0000259" key="16">
    <source>
        <dbReference type="PROSITE" id="PS50280"/>
    </source>
</evidence>
<dbReference type="GO" id="GO:0032259">
    <property type="term" value="P:methylation"/>
    <property type="evidence" value="ECO:0007669"/>
    <property type="project" value="UniProtKB-KW"/>
</dbReference>
<dbReference type="SMART" id="SM00317">
    <property type="entry name" value="SET"/>
    <property type="match status" value="1"/>
</dbReference>
<dbReference type="Gene3D" id="6.10.140.2220">
    <property type="match status" value="1"/>
</dbReference>
<evidence type="ECO:0000256" key="14">
    <source>
        <dbReference type="ARBA" id="ARBA00093680"/>
    </source>
</evidence>
<evidence type="ECO:0000256" key="4">
    <source>
        <dbReference type="ARBA" id="ARBA00022603"/>
    </source>
</evidence>
<evidence type="ECO:0000256" key="11">
    <source>
        <dbReference type="ARBA" id="ARBA00048985"/>
    </source>
</evidence>
<dbReference type="Gene3D" id="1.25.40.10">
    <property type="entry name" value="Tetratricopeptide repeat domain"/>
    <property type="match status" value="2"/>
</dbReference>
<dbReference type="GO" id="GO:0008276">
    <property type="term" value="F:protein methyltransferase activity"/>
    <property type="evidence" value="ECO:0007669"/>
    <property type="project" value="UniProtKB-ARBA"/>
</dbReference>
<comment type="function">
    <text evidence="12">Protein-lysine N-methyltransferase. Monomethylates PRMT5, modulating its transcriptional activity. May also act as a histone methyltransferase. Plays a critical role in cardiac development. Acts as a key epigenetic regulator of gene expression during cardiac development via its dual activities as a methyltransferase and negative regulator of HDAC1.</text>
</comment>
<gene>
    <name evidence="18" type="primary">SMYD4_5</name>
    <name evidence="18" type="ORF">g.24999</name>
</gene>
<sequence>MPDKLDSKWQQVLDILTQKAADSGTIVKVKESKSNSDRIKLCYDDPFVREHLKSWVHEIVERKRFCKNKEISNQYRTKGNKAYAGANPGSALDLYTKALFYAHKDSEDVYLSYGNRSAVLLFLGKHKECIEDANKALEWSEKDLTRQCRLHIRKAKSFRALGNHSEAQHSLRTASNLFPANIDKLDLKQSKLLSEVEEMLKNVPPPADDEDSNETASSEVVLQHLKNSFNPNSKLIGASDSVEMRKSAKKGRHVIATRDIELGEIVFFEEPFTFVCLPDPSHLHCQFCCRRTHNPHPCDNCAEGSYCSSHCKDKAWRQFHQWECGAGLELCYNIGIAHLGLRVALVGLSADKERYSTVKGLLDHIDKLYPDDLYQYSLISTALVIYLKHFTDLFSGSSRQSNLLELGGLILLHVAQLVSNGHALVDCHLSEEESPFGVCSEHQVRVGTGIYPAASMMNHSCDPSIINSFHNQYLIVKAIKFIPKGTEVFNCYGPHFRRTPTLERQELLLGQYFFKCECEPCRSPRDFLDKFLGSRCQSCEGTIPHDTLQCAKCSESMSLTFQQDVDRADVLLLRAKNYVKMNEHERSIEPAEEALKYLSKHFYKNNREVLECKDLIARSCSCKGEFKKSATLIEECVEGARELYGSISIEVAGEILKLTDIVIRMMKRKNPDRKLYERTKVYASEAQVILKLYYGVFHPKYLDLNKNLRTLHSLNSKEVAPVKSGMKL</sequence>
<keyword evidence="4" id="KW-0489">Methyltransferase</keyword>
<accession>A0A146LSV9</accession>
<keyword evidence="9" id="KW-0862">Zinc</keyword>
<name>A0A146LSV9_LYGHE</name>
<comment type="subcellular location">
    <subcellularLocation>
        <location evidence="2">Cytoplasm</location>
    </subcellularLocation>
    <subcellularLocation>
        <location evidence="1">Nucleus</location>
    </subcellularLocation>
</comment>
<evidence type="ECO:0000256" key="12">
    <source>
        <dbReference type="ARBA" id="ARBA00093423"/>
    </source>
</evidence>
<evidence type="ECO:0000256" key="8">
    <source>
        <dbReference type="ARBA" id="ARBA00022771"/>
    </source>
</evidence>
<dbReference type="GO" id="GO:0008270">
    <property type="term" value="F:zinc ion binding"/>
    <property type="evidence" value="ECO:0007669"/>
    <property type="project" value="UniProtKB-KW"/>
</dbReference>
<evidence type="ECO:0000313" key="18">
    <source>
        <dbReference type="EMBL" id="JAQ10873.1"/>
    </source>
</evidence>
<evidence type="ECO:0000256" key="13">
    <source>
        <dbReference type="ARBA" id="ARBA00093635"/>
    </source>
</evidence>
<keyword evidence="10" id="KW-0539">Nucleus</keyword>
<dbReference type="GO" id="GO:0005737">
    <property type="term" value="C:cytoplasm"/>
    <property type="evidence" value="ECO:0007669"/>
    <property type="project" value="UniProtKB-SubCell"/>
</dbReference>
<evidence type="ECO:0000256" key="15">
    <source>
        <dbReference type="PROSITE-ProRule" id="PRU00134"/>
    </source>
</evidence>
<dbReference type="GO" id="GO:0008170">
    <property type="term" value="F:N-methyltransferase activity"/>
    <property type="evidence" value="ECO:0007669"/>
    <property type="project" value="UniProtKB-ARBA"/>
</dbReference>
<evidence type="ECO:0000256" key="5">
    <source>
        <dbReference type="ARBA" id="ARBA00022679"/>
    </source>
</evidence>